<dbReference type="Gene3D" id="3.60.21.70">
    <property type="entry name" value="PhoD-like phosphatase"/>
    <property type="match status" value="1"/>
</dbReference>
<dbReference type="Pfam" id="PF21294">
    <property type="entry name" value="Polysacc_lyase_14"/>
    <property type="match status" value="2"/>
</dbReference>
<evidence type="ECO:0000256" key="1">
    <source>
        <dbReference type="SAM" id="SignalP"/>
    </source>
</evidence>
<feature type="domain" description="Polysaccharide lyase 14" evidence="4">
    <location>
        <begin position="89"/>
        <end position="310"/>
    </location>
</feature>
<dbReference type="Pfam" id="PF16655">
    <property type="entry name" value="PhoD_N"/>
    <property type="match status" value="1"/>
</dbReference>
<proteinExistence type="predicted"/>
<evidence type="ECO:0000313" key="6">
    <source>
        <dbReference type="Proteomes" id="UP000757232"/>
    </source>
</evidence>
<dbReference type="Gene3D" id="2.60.120.200">
    <property type="match status" value="2"/>
</dbReference>
<dbReference type="InterPro" id="IPR018946">
    <property type="entry name" value="PhoD-like_MPP"/>
</dbReference>
<name>A0A9Q5NC43_SANBA</name>
<feature type="domain" description="PhoD-like phosphatase metallophosphatase" evidence="2">
    <location>
        <begin position="946"/>
        <end position="1222"/>
    </location>
</feature>
<dbReference type="Gene3D" id="2.60.40.380">
    <property type="entry name" value="Purple acid phosphatase-like, N-terminal"/>
    <property type="match status" value="1"/>
</dbReference>
<feature type="domain" description="PhoD-like phosphatase metallophosphatase" evidence="2">
    <location>
        <begin position="849"/>
        <end position="935"/>
    </location>
</feature>
<sequence>MKFFTHSLTFLLSSAGLVGSTLGSTGHVRAEHKKRDLQSSLLPAQHVYSSGFTTGADVSIPGVSSVALDDKTLNVIKVTGGLTHDVVNQNGKTAWEAVYPQGSWNPSNTPRGGFGFYLGGTSEFASAIANGADEVMMGYSVMFQDGFEFNKGGKLPGTFGGDGDLAFGCSGGRQEDRAECFDIRLMWRTNGAGELYTYLPLTDANDAAQLAVPGSVANSDYGYSIGRGSFTFPTGEWITIAQRVKFNTVGETNGQIKLWVNGQETIQLYNVTLREDDGSTIQGMHFQTFFGGSTSDWASPQTQKAWFADVTDALLCLDPFNGSDKVKSFLVHAAYGSTSVEVPDSKLLKKGTTGRIMGGHHDLDLRKSSFRTSILIAQGSAPHLEYSSAAYSPVPLNDIALNVIKVQKGMTHDVVWQSGILAWEAIYPEGSINPSNEPLGGFGFYLGGADDFFHAISNGAEEIMLSYSVMFEDGFDFNMGGKLPGAFGGVGDEAFGCSGGRQEERSKCFDARLMWRTDGAGEIYTYLPITDANHAAQVAVPGTVISSYFGSSVGRGLFYFPTGKWVTIAERVRLNSVGNTDGLIDLWIDEEQVIKLHGIALREDTNATIQGSHFQTFFGGSSRLADVMRSAVVVVSCLAVGAFSLANPLDSNLAYKSPFVDHPQFARDIHTIHERHIEVFKRNLSKRQMTDGTNFVDEHYPTFYGSDLSNSPFVWSGGINFTHSVASGDPFDTSVLLWTRAVPSPYALNPLAPVGTIPDQSVPVCVSFSVFPNQALSGRPVFSGQAFTSYDVDFTVKVETTGLKPDTQYWFVFSDCTDPTNKSPVGKTRTFASPNTPANRVNGGKPLTLAVFSCSQYQAGWFNAYGVAATNTSADAFIHLGDYIYESLGNGAGIGRQTLGRELATIYDYRQRLNQYRTDSSLVLAHQSGPWITVWCVVLSYATNKVVNTTLGQDDHEVADNAWKAGTADSNDTMLGCSFSPSGACFTDRKLAAVRAYHEWLPVRQISADDKLRIWRNFQIGKLLDLTMLDTRQYDRDLTDVYYNTEYVNTIAAFENRSLMGLDQENWFYNTLSQSKARGAVWRIVGQQIVFTQLNASGAFDLDAWDGYRANRLRVLNHISSNQIDNVVILSGDSHANWVSDLAFPNDTTHYNSVTGEGAIGVEFAGTAVTSGSSFGSGITPERADVISTQLVLSKGNEDLQWSEGSYRGFFTLTIDPNTMVTTYYAMRNVSNANLEAFASANFTVRAGTNRLQRPVAGGSVLAGVLKATATNGTSES</sequence>
<evidence type="ECO:0000259" key="3">
    <source>
        <dbReference type="Pfam" id="PF16655"/>
    </source>
</evidence>
<evidence type="ECO:0000313" key="5">
    <source>
        <dbReference type="EMBL" id="OCB91816.1"/>
    </source>
</evidence>
<dbReference type="InterPro" id="IPR048958">
    <property type="entry name" value="Polysacc_lyase_14"/>
</dbReference>
<dbReference type="Proteomes" id="UP000757232">
    <property type="component" value="Unassembled WGS sequence"/>
</dbReference>
<protein>
    <recommendedName>
        <fullName evidence="7">Alkaline phosphatase</fullName>
    </recommendedName>
</protein>
<gene>
    <name evidence="5" type="ORF">A7U60_g929</name>
</gene>
<evidence type="ECO:0000259" key="2">
    <source>
        <dbReference type="Pfam" id="PF09423"/>
    </source>
</evidence>
<dbReference type="OrthoDB" id="29024at2759"/>
<dbReference type="CDD" id="cd07389">
    <property type="entry name" value="MPP_PhoD"/>
    <property type="match status" value="1"/>
</dbReference>
<organism evidence="5 6">
    <name type="scientific">Sanghuangporus baumii</name>
    <name type="common">Phellinus baumii</name>
    <dbReference type="NCBI Taxonomy" id="108892"/>
    <lineage>
        <taxon>Eukaryota</taxon>
        <taxon>Fungi</taxon>
        <taxon>Dikarya</taxon>
        <taxon>Basidiomycota</taxon>
        <taxon>Agaricomycotina</taxon>
        <taxon>Agaricomycetes</taxon>
        <taxon>Hymenochaetales</taxon>
        <taxon>Hymenochaetaceae</taxon>
        <taxon>Sanghuangporus</taxon>
    </lineage>
</organism>
<dbReference type="PANTHER" id="PTHR43606:SF7">
    <property type="entry name" value="PHOSPHATASE, PUTATIVE (AFU_ORTHOLOGUE AFUA_6G08710)-RELATED"/>
    <property type="match status" value="1"/>
</dbReference>
<evidence type="ECO:0008006" key="7">
    <source>
        <dbReference type="Google" id="ProtNLM"/>
    </source>
</evidence>
<reference evidence="5" key="1">
    <citation type="submission" date="2016-06" db="EMBL/GenBank/DDBJ databases">
        <title>Draft Genome sequence of the fungus Inonotus baumii.</title>
        <authorList>
            <person name="Zhu H."/>
            <person name="Lin W."/>
        </authorList>
    </citation>
    <scope>NUCLEOTIDE SEQUENCE</scope>
    <source>
        <strain evidence="5">821</strain>
    </source>
</reference>
<dbReference type="Pfam" id="PF09423">
    <property type="entry name" value="PhoD"/>
    <property type="match status" value="2"/>
</dbReference>
<accession>A0A9Q5NC43</accession>
<keyword evidence="1" id="KW-0732">Signal</keyword>
<feature type="domain" description="Polysaccharide lyase 14" evidence="4">
    <location>
        <begin position="424"/>
        <end position="622"/>
    </location>
</feature>
<feature type="signal peptide" evidence="1">
    <location>
        <begin position="1"/>
        <end position="23"/>
    </location>
</feature>
<comment type="caution">
    <text evidence="5">The sequence shown here is derived from an EMBL/GenBank/DDBJ whole genome shotgun (WGS) entry which is preliminary data.</text>
</comment>
<feature type="domain" description="Phospholipase D N-terminal" evidence="3">
    <location>
        <begin position="723"/>
        <end position="830"/>
    </location>
</feature>
<dbReference type="AlphaFoldDB" id="A0A9Q5NC43"/>
<evidence type="ECO:0000259" key="4">
    <source>
        <dbReference type="Pfam" id="PF21294"/>
    </source>
</evidence>
<dbReference type="InterPro" id="IPR052900">
    <property type="entry name" value="Phospholipid_Metab_Enz"/>
</dbReference>
<keyword evidence="6" id="KW-1185">Reference proteome</keyword>
<dbReference type="InterPro" id="IPR029052">
    <property type="entry name" value="Metallo-depent_PP-like"/>
</dbReference>
<dbReference type="SUPFAM" id="SSF56300">
    <property type="entry name" value="Metallo-dependent phosphatases"/>
    <property type="match status" value="1"/>
</dbReference>
<dbReference type="InterPro" id="IPR032093">
    <property type="entry name" value="PhoD_N"/>
</dbReference>
<feature type="chain" id="PRO_5040182101" description="Alkaline phosphatase" evidence="1">
    <location>
        <begin position="24"/>
        <end position="1277"/>
    </location>
</feature>
<dbReference type="EMBL" id="LNZH02000062">
    <property type="protein sequence ID" value="OCB91816.1"/>
    <property type="molecule type" value="Genomic_DNA"/>
</dbReference>
<dbReference type="InterPro" id="IPR038607">
    <property type="entry name" value="PhoD-like_sf"/>
</dbReference>
<dbReference type="PANTHER" id="PTHR43606">
    <property type="entry name" value="PHOSPHATASE, PUTATIVE (AFU_ORTHOLOGUE AFUA_6G08710)-RELATED"/>
    <property type="match status" value="1"/>
</dbReference>